<dbReference type="EMBL" id="KN834764">
    <property type="protein sequence ID" value="KIK63329.1"/>
    <property type="molecule type" value="Genomic_DNA"/>
</dbReference>
<protein>
    <submittedName>
        <fullName evidence="2">Uncharacterized protein</fullName>
    </submittedName>
</protein>
<reference evidence="2 3" key="1">
    <citation type="submission" date="2014-04" db="EMBL/GenBank/DDBJ databases">
        <title>Evolutionary Origins and Diversification of the Mycorrhizal Mutualists.</title>
        <authorList>
            <consortium name="DOE Joint Genome Institute"/>
            <consortium name="Mycorrhizal Genomics Consortium"/>
            <person name="Kohler A."/>
            <person name="Kuo A."/>
            <person name="Nagy L.G."/>
            <person name="Floudas D."/>
            <person name="Copeland A."/>
            <person name="Barry K.W."/>
            <person name="Cichocki N."/>
            <person name="Veneault-Fourrey C."/>
            <person name="LaButti K."/>
            <person name="Lindquist E.A."/>
            <person name="Lipzen A."/>
            <person name="Lundell T."/>
            <person name="Morin E."/>
            <person name="Murat C."/>
            <person name="Riley R."/>
            <person name="Ohm R."/>
            <person name="Sun H."/>
            <person name="Tunlid A."/>
            <person name="Henrissat B."/>
            <person name="Grigoriev I.V."/>
            <person name="Hibbett D.S."/>
            <person name="Martin F."/>
        </authorList>
    </citation>
    <scope>NUCLEOTIDE SEQUENCE [LARGE SCALE GENOMIC DNA]</scope>
    <source>
        <strain evidence="2 3">FD-317 M1</strain>
    </source>
</reference>
<gene>
    <name evidence="2" type="ORF">GYMLUDRAFT_41041</name>
</gene>
<dbReference type="HOGENOM" id="CLU_2184255_0_0_1"/>
<evidence type="ECO:0000256" key="1">
    <source>
        <dbReference type="SAM" id="MobiDB-lite"/>
    </source>
</evidence>
<evidence type="ECO:0000313" key="3">
    <source>
        <dbReference type="Proteomes" id="UP000053593"/>
    </source>
</evidence>
<proteinExistence type="predicted"/>
<name>A0A0D0CKA8_9AGAR</name>
<sequence>MLGYDEFKDGLLKILMEGGHIEGTCHISDEMDFGTRSPENFKEGLMQHWLARGRIGVFSGRCDYDCNVTRTITTLLFPSLISRPSFLLHPSSPIPTHPRASCRPSNPGT</sequence>
<feature type="region of interest" description="Disordered" evidence="1">
    <location>
        <begin position="89"/>
        <end position="109"/>
    </location>
</feature>
<evidence type="ECO:0000313" key="2">
    <source>
        <dbReference type="EMBL" id="KIK63329.1"/>
    </source>
</evidence>
<dbReference type="Proteomes" id="UP000053593">
    <property type="component" value="Unassembled WGS sequence"/>
</dbReference>
<dbReference type="AlphaFoldDB" id="A0A0D0CKA8"/>
<keyword evidence="3" id="KW-1185">Reference proteome</keyword>
<accession>A0A0D0CKA8</accession>
<organism evidence="2 3">
    <name type="scientific">Collybiopsis luxurians FD-317 M1</name>
    <dbReference type="NCBI Taxonomy" id="944289"/>
    <lineage>
        <taxon>Eukaryota</taxon>
        <taxon>Fungi</taxon>
        <taxon>Dikarya</taxon>
        <taxon>Basidiomycota</taxon>
        <taxon>Agaricomycotina</taxon>
        <taxon>Agaricomycetes</taxon>
        <taxon>Agaricomycetidae</taxon>
        <taxon>Agaricales</taxon>
        <taxon>Marasmiineae</taxon>
        <taxon>Omphalotaceae</taxon>
        <taxon>Collybiopsis</taxon>
        <taxon>Collybiopsis luxurians</taxon>
    </lineage>
</organism>